<evidence type="ECO:0000313" key="1">
    <source>
        <dbReference type="EMBL" id="GAL56825.1"/>
    </source>
</evidence>
<comment type="caution">
    <text evidence="1">The sequence shown here is derived from an EMBL/GenBank/DDBJ whole genome shotgun (WGS) entry which is preliminary data.</text>
</comment>
<sequence length="105" mass="11963">MIFYKLQIIVKRLAGILPVSNKIRISNAEFNVLQVMAEKDIDWIWMILDRTLAVRGIPGFSNVANIVTSLVNNGMVDIVYSEENAKPRYRVSVQGHQFLSKQEAQ</sequence>
<name>A0A090UW58_PSEVU</name>
<protein>
    <recommendedName>
        <fullName evidence="3">MarR family transcriptional regulator</fullName>
    </recommendedName>
</protein>
<keyword evidence="2" id="KW-1185">Reference proteome</keyword>
<evidence type="ECO:0008006" key="3">
    <source>
        <dbReference type="Google" id="ProtNLM"/>
    </source>
</evidence>
<dbReference type="AlphaFoldDB" id="A0A090UW58"/>
<accession>A0A090UW58</accession>
<dbReference type="eggNOG" id="ENOG50349IX">
    <property type="taxonomic scope" value="Bacteria"/>
</dbReference>
<evidence type="ECO:0000313" key="2">
    <source>
        <dbReference type="Proteomes" id="UP000029462"/>
    </source>
</evidence>
<proteinExistence type="predicted"/>
<reference evidence="1 2" key="1">
    <citation type="submission" date="2014-09" db="EMBL/GenBank/DDBJ databases">
        <title>Whole genome shotgun sequence of Escherichia vulneris NBRC 102420.</title>
        <authorList>
            <person name="Yoshida Y."/>
            <person name="Hosoyama A."/>
            <person name="Tsuchikane K."/>
            <person name="Ohji S."/>
            <person name="Ichikawa N."/>
            <person name="Kimura A."/>
            <person name="Yamazoe A."/>
            <person name="Ezaki T."/>
            <person name="Fujita N."/>
        </authorList>
    </citation>
    <scope>NUCLEOTIDE SEQUENCE [LARGE SCALE GENOMIC DNA]</scope>
    <source>
        <strain evidence="1 2">NBRC 102420</strain>
    </source>
</reference>
<dbReference type="Proteomes" id="UP000029462">
    <property type="component" value="Unassembled WGS sequence"/>
</dbReference>
<gene>
    <name evidence="1" type="ORF">EV102420_02_04300</name>
</gene>
<dbReference type="STRING" id="1115515.EV102420_02_04300"/>
<dbReference type="EMBL" id="BBMZ01000002">
    <property type="protein sequence ID" value="GAL56825.1"/>
    <property type="molecule type" value="Genomic_DNA"/>
</dbReference>
<organism evidence="1 2">
    <name type="scientific">Pseudescherichia vulneris NBRC 102420</name>
    <dbReference type="NCBI Taxonomy" id="1115515"/>
    <lineage>
        <taxon>Bacteria</taxon>
        <taxon>Pseudomonadati</taxon>
        <taxon>Pseudomonadota</taxon>
        <taxon>Gammaproteobacteria</taxon>
        <taxon>Enterobacterales</taxon>
        <taxon>Enterobacteriaceae</taxon>
        <taxon>Pseudescherichia</taxon>
    </lineage>
</organism>